<dbReference type="Gene3D" id="3.30.70.100">
    <property type="match status" value="1"/>
</dbReference>
<comment type="caution">
    <text evidence="1">The sequence shown here is derived from an EMBL/GenBank/DDBJ whole genome shotgun (WGS) entry which is preliminary data.</text>
</comment>
<reference evidence="1 2" key="1">
    <citation type="submission" date="2020-08" db="EMBL/GenBank/DDBJ databases">
        <title>Genomic Encyclopedia of Type Strains, Phase III (KMG-III): the genomes of soil and plant-associated and newly described type strains.</title>
        <authorList>
            <person name="Whitman W."/>
        </authorList>
    </citation>
    <scope>NUCLEOTIDE SEQUENCE [LARGE SCALE GENOMIC DNA]</scope>
    <source>
        <strain evidence="1 2">CECT 4462</strain>
    </source>
</reference>
<proteinExistence type="predicted"/>
<gene>
    <name evidence="1" type="ORF">FHR87_003795</name>
</gene>
<dbReference type="RefSeq" id="WP_221189924.1">
    <property type="nucleotide sequence ID" value="NZ_JACHXI010000036.1"/>
</dbReference>
<dbReference type="Pfam" id="PF07237">
    <property type="entry name" value="DUF1428"/>
    <property type="match status" value="1"/>
</dbReference>
<name>A0A839T8C4_AZOMA</name>
<dbReference type="InterPro" id="IPR009874">
    <property type="entry name" value="DUF1428"/>
</dbReference>
<organism evidence="1 2">
    <name type="scientific">Azomonas macrocytogenes</name>
    <name type="common">Azotobacter macrocytogenes</name>
    <dbReference type="NCBI Taxonomy" id="69962"/>
    <lineage>
        <taxon>Bacteria</taxon>
        <taxon>Pseudomonadati</taxon>
        <taxon>Pseudomonadota</taxon>
        <taxon>Gammaproteobacteria</taxon>
        <taxon>Pseudomonadales</taxon>
        <taxon>Pseudomonadaceae</taxon>
        <taxon>Azomonas</taxon>
    </lineage>
</organism>
<dbReference type="AlphaFoldDB" id="A0A839T8C4"/>
<evidence type="ECO:0000313" key="2">
    <source>
        <dbReference type="Proteomes" id="UP000549250"/>
    </source>
</evidence>
<dbReference type="EMBL" id="JACHXI010000036">
    <property type="protein sequence ID" value="MBB3105359.1"/>
    <property type="molecule type" value="Genomic_DNA"/>
</dbReference>
<dbReference type="PIRSF" id="PIRSF007028">
    <property type="entry name" value="UCP007028"/>
    <property type="match status" value="1"/>
</dbReference>
<dbReference type="InterPro" id="IPR011008">
    <property type="entry name" value="Dimeric_a/b-barrel"/>
</dbReference>
<dbReference type="Proteomes" id="UP000549250">
    <property type="component" value="Unassembled WGS sequence"/>
</dbReference>
<protein>
    <submittedName>
        <fullName evidence="1">Uncharacterized protein YbaA (DUF1428 family)</fullName>
    </submittedName>
</protein>
<keyword evidence="2" id="KW-1185">Reference proteome</keyword>
<evidence type="ECO:0000313" key="1">
    <source>
        <dbReference type="EMBL" id="MBB3105359.1"/>
    </source>
</evidence>
<sequence length="136" mass="15252">MIFTSSVYYCTGGSMMNGYVDVFLLPVARNRLDQYKEIACQAGALWKEHGAQKYWECVGDDLQVDDMRSFTELAGATADEVVVCSWIVYDSREQRDQVNAAVMADPRMQEMMAVCEQTFDCKRMACGGFGPLVVLC</sequence>
<dbReference type="SUPFAM" id="SSF54909">
    <property type="entry name" value="Dimeric alpha+beta barrel"/>
    <property type="match status" value="1"/>
</dbReference>
<accession>A0A839T8C4</accession>